<accession>A0A498D2Y7</accession>
<evidence type="ECO:0000313" key="1">
    <source>
        <dbReference type="EMBL" id="RLL34262.1"/>
    </source>
</evidence>
<dbReference type="EMBL" id="RCHD01000025">
    <property type="protein sequence ID" value="RLL34262.1"/>
    <property type="molecule type" value="Genomic_DNA"/>
</dbReference>
<evidence type="ECO:0000313" key="4">
    <source>
        <dbReference type="Proteomes" id="UP000273105"/>
    </source>
</evidence>
<keyword evidence="4" id="KW-1185">Reference proteome</keyword>
<protein>
    <submittedName>
        <fullName evidence="1">Uncharacterized protein</fullName>
    </submittedName>
</protein>
<evidence type="ECO:0000313" key="3">
    <source>
        <dbReference type="Proteomes" id="UP000267166"/>
    </source>
</evidence>
<sequence>MNKKYSTTYRIKTIEALEQSKKLDFENIIPIKPYSKISNKKLEELSFLLNERILPILISQFGNNYRGASCINFSAALYAWLNALNCDAEIVFGEVEIFHTDEFDVTLENLTHEYKNNIRSGVQNVHAWVTIGDDIIIDACLPDRIFKYYKVPQLPNIFVTRAYIMAERWKSKYKPMLIGSDFINKTNNFNPIDAIPQIQSMINKWMTSEINSQ</sequence>
<dbReference type="Proteomes" id="UP000267166">
    <property type="component" value="Unassembled WGS sequence"/>
</dbReference>
<name>A0A498D2Y7_9GAMM</name>
<proteinExistence type="predicted"/>
<comment type="caution">
    <text evidence="1">The sequence shown here is derived from an EMBL/GenBank/DDBJ whole genome shotgun (WGS) entry which is preliminary data.</text>
</comment>
<evidence type="ECO:0000313" key="2">
    <source>
        <dbReference type="EMBL" id="RLL44470.1"/>
    </source>
</evidence>
<organism evidence="1 3">
    <name type="scientific">Acinetobacter cumulans</name>
    <dbReference type="NCBI Taxonomy" id="2136182"/>
    <lineage>
        <taxon>Bacteria</taxon>
        <taxon>Pseudomonadati</taxon>
        <taxon>Pseudomonadota</taxon>
        <taxon>Gammaproteobacteria</taxon>
        <taxon>Moraxellales</taxon>
        <taxon>Moraxellaceae</taxon>
        <taxon>Acinetobacter</taxon>
    </lineage>
</organism>
<dbReference type="AlphaFoldDB" id="A0A498D2Y7"/>
<dbReference type="RefSeq" id="WP_106985702.1">
    <property type="nucleotide sequence ID" value="NZ_CP035934.2"/>
</dbReference>
<dbReference type="Proteomes" id="UP000273105">
    <property type="component" value="Unassembled WGS sequence"/>
</dbReference>
<reference evidence="3 4" key="1">
    <citation type="submission" date="2018-09" db="EMBL/GenBank/DDBJ databases">
        <title>The draft genome of Acinetobacter sp. strains.</title>
        <authorList>
            <person name="Qin J."/>
            <person name="Feng Y."/>
            <person name="Zong Z."/>
        </authorList>
    </citation>
    <scope>NUCLEOTIDE SEQUENCE [LARGE SCALE GENOMIC DNA]</scope>
    <source>
        <strain evidence="2 4">WCHAc060001</strain>
        <strain evidence="1 3">WCHAc060003</strain>
    </source>
</reference>
<dbReference type="EMBL" id="RCHE01000020">
    <property type="protein sequence ID" value="RLL44470.1"/>
    <property type="molecule type" value="Genomic_DNA"/>
</dbReference>
<gene>
    <name evidence="2" type="ORF">D9K79_09715</name>
    <name evidence="1" type="ORF">D9K80_11280</name>
</gene>